<evidence type="ECO:0000313" key="3">
    <source>
        <dbReference type="Proteomes" id="UP001430584"/>
    </source>
</evidence>
<dbReference type="EMBL" id="JAJVCZ030000004">
    <property type="protein sequence ID" value="KAL0260937.1"/>
    <property type="molecule type" value="Genomic_DNA"/>
</dbReference>
<organism evidence="2 3">
    <name type="scientific">Diplodia seriata</name>
    <dbReference type="NCBI Taxonomy" id="420778"/>
    <lineage>
        <taxon>Eukaryota</taxon>
        <taxon>Fungi</taxon>
        <taxon>Dikarya</taxon>
        <taxon>Ascomycota</taxon>
        <taxon>Pezizomycotina</taxon>
        <taxon>Dothideomycetes</taxon>
        <taxon>Dothideomycetes incertae sedis</taxon>
        <taxon>Botryosphaeriales</taxon>
        <taxon>Botryosphaeriaceae</taxon>
        <taxon>Diplodia</taxon>
    </lineage>
</organism>
<gene>
    <name evidence="2" type="ORF">SLS55_004629</name>
</gene>
<keyword evidence="1" id="KW-0732">Signal</keyword>
<feature type="signal peptide" evidence="1">
    <location>
        <begin position="1"/>
        <end position="24"/>
    </location>
</feature>
<dbReference type="GeneID" id="92008714"/>
<keyword evidence="3" id="KW-1185">Reference proteome</keyword>
<accession>A0ABR3CJX8</accession>
<evidence type="ECO:0008006" key="4">
    <source>
        <dbReference type="Google" id="ProtNLM"/>
    </source>
</evidence>
<comment type="caution">
    <text evidence="2">The sequence shown here is derived from an EMBL/GenBank/DDBJ whole genome shotgun (WGS) entry which is preliminary data.</text>
</comment>
<feature type="chain" id="PRO_5045594993" description="Secreted protein" evidence="1">
    <location>
        <begin position="25"/>
        <end position="198"/>
    </location>
</feature>
<evidence type="ECO:0000256" key="1">
    <source>
        <dbReference type="SAM" id="SignalP"/>
    </source>
</evidence>
<sequence>MRFQPSPIASVTFALGALAGAINALPLGDDTTAGHNSTAVERRADTLPSDCQLAQYFTGNVDCYYKHNNGANWLNYIVQITPTGQDTDGWCKGIEVGSTAKDTQQWRTNGSQDNIKGTCGKEVSLKGCNKKWEWKQVQNPTTNEVATAYGIDMNFHYKWPWNEKTRDAACVQDAISKATCGATTTWTHGGCYRWADYH</sequence>
<name>A0ABR3CJX8_9PEZI</name>
<dbReference type="Proteomes" id="UP001430584">
    <property type="component" value="Unassembled WGS sequence"/>
</dbReference>
<protein>
    <recommendedName>
        <fullName evidence="4">Secreted protein</fullName>
    </recommendedName>
</protein>
<reference evidence="2 3" key="1">
    <citation type="submission" date="2024-02" db="EMBL/GenBank/DDBJ databases">
        <title>De novo assembly and annotation of 12 fungi associated with fruit tree decline syndrome in Ontario, Canada.</title>
        <authorList>
            <person name="Sulman M."/>
            <person name="Ellouze W."/>
            <person name="Ilyukhin E."/>
        </authorList>
    </citation>
    <scope>NUCLEOTIDE SEQUENCE [LARGE SCALE GENOMIC DNA]</scope>
    <source>
        <strain evidence="2 3">FDS-637</strain>
    </source>
</reference>
<proteinExistence type="predicted"/>
<dbReference type="RefSeq" id="XP_066633966.1">
    <property type="nucleotide sequence ID" value="XM_066776085.1"/>
</dbReference>
<evidence type="ECO:0000313" key="2">
    <source>
        <dbReference type="EMBL" id="KAL0260937.1"/>
    </source>
</evidence>